<dbReference type="GO" id="GO:0007165">
    <property type="term" value="P:signal transduction"/>
    <property type="evidence" value="ECO:0007669"/>
    <property type="project" value="UniProtKB-KW"/>
</dbReference>
<comment type="caution">
    <text evidence="11">The sequence shown here is derived from an EMBL/GenBank/DDBJ whole genome shotgun (WGS) entry which is preliminary data.</text>
</comment>
<dbReference type="PANTHER" id="PTHR21137:SF35">
    <property type="entry name" value="ODORANT RECEPTOR 19A-RELATED"/>
    <property type="match status" value="1"/>
</dbReference>
<dbReference type="GO" id="GO:0005886">
    <property type="term" value="C:plasma membrane"/>
    <property type="evidence" value="ECO:0007669"/>
    <property type="project" value="UniProtKB-SubCell"/>
</dbReference>
<evidence type="ECO:0000256" key="4">
    <source>
        <dbReference type="ARBA" id="ARBA00022692"/>
    </source>
</evidence>
<keyword evidence="2" id="KW-1003">Cell membrane</keyword>
<proteinExistence type="inferred from homology"/>
<evidence type="ECO:0000256" key="10">
    <source>
        <dbReference type="RuleBase" id="RU351113"/>
    </source>
</evidence>
<evidence type="ECO:0000256" key="2">
    <source>
        <dbReference type="ARBA" id="ARBA00022475"/>
    </source>
</evidence>
<keyword evidence="4 10" id="KW-0812">Transmembrane</keyword>
<evidence type="ECO:0000256" key="6">
    <source>
        <dbReference type="ARBA" id="ARBA00022989"/>
    </source>
</evidence>
<dbReference type="GO" id="GO:0005549">
    <property type="term" value="F:odorant binding"/>
    <property type="evidence" value="ECO:0007669"/>
    <property type="project" value="InterPro"/>
</dbReference>
<comment type="similarity">
    <text evidence="10">Belongs to the insect chemoreceptor superfamily. Heteromeric odorant receptor channel (TC 1.A.69) family.</text>
</comment>
<evidence type="ECO:0000313" key="11">
    <source>
        <dbReference type="EMBL" id="KAF7268984.1"/>
    </source>
</evidence>
<evidence type="ECO:0000256" key="5">
    <source>
        <dbReference type="ARBA" id="ARBA00022725"/>
    </source>
</evidence>
<keyword evidence="7 10" id="KW-0472">Membrane</keyword>
<feature type="transmembrane region" description="Helical" evidence="10">
    <location>
        <begin position="271"/>
        <end position="292"/>
    </location>
</feature>
<protein>
    <recommendedName>
        <fullName evidence="10">Odorant receptor</fullName>
    </recommendedName>
</protein>
<sequence>MNDNEQIIKLSKWSMILSGFWNRPVGTNPFINRLISIYAVAIKTIYVIFWFALCAEIIRFIIQQYEVSLVISSVGVVVNATKIQVKIIIFIKNGLVELFDHVIEKEKEVWESDDEDIKKLYSSKVKVCRDFMMAQIVVSTVAIVLLNVIGVYENKQLIEYNRLHNASLETHFMYKIWFPVNKLDYLGPYYLTMFLFSWSGLVYNCFTHMAFTTLLIFGTVQLQILQIKLRKMADKNQRLNQGDATTSLKKLILEHNNIIEFIDFLNKKTNIIVLMEFVLSSMDVASVAAFLISGIDNANMSDLITMTIFFALLSLQIFVMAWNTNEIKIKSVGISDAIFESDWYLMDKEGQQLTHMVMMRSQRPLAITIGPFGPMTTQSAFLMLKAAYSYISIMK</sequence>
<gene>
    <name evidence="11" type="ORF">GWI33_017968</name>
</gene>
<evidence type="ECO:0000256" key="1">
    <source>
        <dbReference type="ARBA" id="ARBA00004651"/>
    </source>
</evidence>
<evidence type="ECO:0000256" key="7">
    <source>
        <dbReference type="ARBA" id="ARBA00023136"/>
    </source>
</evidence>
<evidence type="ECO:0000313" key="12">
    <source>
        <dbReference type="Proteomes" id="UP000625711"/>
    </source>
</evidence>
<feature type="transmembrane region" description="Helical" evidence="10">
    <location>
        <begin position="201"/>
        <end position="225"/>
    </location>
</feature>
<keyword evidence="12" id="KW-1185">Reference proteome</keyword>
<keyword evidence="8 10" id="KW-0675">Receptor</keyword>
<comment type="caution">
    <text evidence="10">Lacks conserved residue(s) required for the propagation of feature annotation.</text>
</comment>
<dbReference type="GO" id="GO:0004984">
    <property type="term" value="F:olfactory receptor activity"/>
    <property type="evidence" value="ECO:0007669"/>
    <property type="project" value="InterPro"/>
</dbReference>
<feature type="transmembrane region" description="Helical" evidence="10">
    <location>
        <begin position="131"/>
        <end position="152"/>
    </location>
</feature>
<dbReference type="OrthoDB" id="8117390at2759"/>
<evidence type="ECO:0000256" key="3">
    <source>
        <dbReference type="ARBA" id="ARBA00022606"/>
    </source>
</evidence>
<feature type="transmembrane region" description="Helical" evidence="10">
    <location>
        <begin position="30"/>
        <end position="53"/>
    </location>
</feature>
<dbReference type="Proteomes" id="UP000625711">
    <property type="component" value="Unassembled WGS sequence"/>
</dbReference>
<dbReference type="EMBL" id="JAACXV010014285">
    <property type="protein sequence ID" value="KAF7268984.1"/>
    <property type="molecule type" value="Genomic_DNA"/>
</dbReference>
<reference evidence="11" key="1">
    <citation type="submission" date="2020-08" db="EMBL/GenBank/DDBJ databases">
        <title>Genome sequencing and assembly of the red palm weevil Rhynchophorus ferrugineus.</title>
        <authorList>
            <person name="Dias G.B."/>
            <person name="Bergman C.M."/>
            <person name="Manee M."/>
        </authorList>
    </citation>
    <scope>NUCLEOTIDE SEQUENCE</scope>
    <source>
        <strain evidence="11">AA-2017</strain>
        <tissue evidence="11">Whole larva</tissue>
    </source>
</reference>
<evidence type="ECO:0000256" key="9">
    <source>
        <dbReference type="ARBA" id="ARBA00023224"/>
    </source>
</evidence>
<keyword evidence="6 10" id="KW-1133">Transmembrane helix</keyword>
<evidence type="ECO:0000256" key="8">
    <source>
        <dbReference type="ARBA" id="ARBA00023170"/>
    </source>
</evidence>
<feature type="transmembrane region" description="Helical" evidence="10">
    <location>
        <begin position="304"/>
        <end position="322"/>
    </location>
</feature>
<dbReference type="PANTHER" id="PTHR21137">
    <property type="entry name" value="ODORANT RECEPTOR"/>
    <property type="match status" value="1"/>
</dbReference>
<keyword evidence="3 10" id="KW-0716">Sensory transduction</keyword>
<organism evidence="11 12">
    <name type="scientific">Rhynchophorus ferrugineus</name>
    <name type="common">Red palm weevil</name>
    <name type="synonym">Curculio ferrugineus</name>
    <dbReference type="NCBI Taxonomy" id="354439"/>
    <lineage>
        <taxon>Eukaryota</taxon>
        <taxon>Metazoa</taxon>
        <taxon>Ecdysozoa</taxon>
        <taxon>Arthropoda</taxon>
        <taxon>Hexapoda</taxon>
        <taxon>Insecta</taxon>
        <taxon>Pterygota</taxon>
        <taxon>Neoptera</taxon>
        <taxon>Endopterygota</taxon>
        <taxon>Coleoptera</taxon>
        <taxon>Polyphaga</taxon>
        <taxon>Cucujiformia</taxon>
        <taxon>Curculionidae</taxon>
        <taxon>Dryophthorinae</taxon>
        <taxon>Rhynchophorus</taxon>
    </lineage>
</organism>
<dbReference type="Pfam" id="PF02949">
    <property type="entry name" value="7tm_6"/>
    <property type="match status" value="1"/>
</dbReference>
<dbReference type="InterPro" id="IPR004117">
    <property type="entry name" value="7tm6_olfct_rcpt"/>
</dbReference>
<comment type="subcellular location">
    <subcellularLocation>
        <location evidence="1 10">Cell membrane</location>
        <topology evidence="1 10">Multi-pass membrane protein</topology>
    </subcellularLocation>
</comment>
<dbReference type="AlphaFoldDB" id="A0A834HX83"/>
<accession>A0A834HX83</accession>
<keyword evidence="5 10" id="KW-0552">Olfaction</keyword>
<name>A0A834HX83_RHYFE</name>
<keyword evidence="9 10" id="KW-0807">Transducer</keyword>